<organism evidence="1">
    <name type="scientific">uncultured bacterium W4-21b</name>
    <dbReference type="NCBI Taxonomy" id="1130993"/>
    <lineage>
        <taxon>Bacteria</taxon>
        <taxon>environmental samples</taxon>
    </lineage>
</organism>
<sequence>MCPFFPEHPFVKLKCDHLIGKEKSVRETHIQKYCKGQFKDCTYYFHLTKWLERIDDAMKKEDEE</sequence>
<name>H9BWM7_9BACT</name>
<accession>H9BWM7</accession>
<dbReference type="EMBL" id="JQ085818">
    <property type="protein sequence ID" value="AFD03199.1"/>
    <property type="molecule type" value="Genomic_DNA"/>
</dbReference>
<proteinExistence type="predicted"/>
<reference evidence="1" key="1">
    <citation type="submission" date="2011-11" db="EMBL/GenBank/DDBJ databases">
        <title>Construction and analysis of a metagenome of deep-sea sediment.</title>
        <authorList>
            <person name="Huo Y.-Y."/>
            <person name="Cheng H."/>
            <person name="Wu M."/>
        </authorList>
    </citation>
    <scope>NUCLEOTIDE SEQUENCE</scope>
</reference>
<evidence type="ECO:0000313" key="1">
    <source>
        <dbReference type="EMBL" id="AFD03199.1"/>
    </source>
</evidence>
<dbReference type="AlphaFoldDB" id="H9BWM7"/>
<protein>
    <submittedName>
        <fullName evidence="1">Uncharacterized protein</fullName>
    </submittedName>
</protein>